<dbReference type="Pfam" id="PF05135">
    <property type="entry name" value="Phage_connect_1"/>
    <property type="match status" value="1"/>
</dbReference>
<dbReference type="EMBL" id="CYZA01000001">
    <property type="protein sequence ID" value="CUN35650.1"/>
    <property type="molecule type" value="Genomic_DNA"/>
</dbReference>
<dbReference type="InterPro" id="IPR021146">
    <property type="entry name" value="Phage_gp6-like_head-tail"/>
</dbReference>
<sequence>MIVTVKEMKNYLRVDFDDDDVLLSDLIEQGQQICMDVARITDEDEFEDLQGTKIAVQYAAAYLYEHREEADHHQLVMDLRSMLFGVRKPGF</sequence>
<dbReference type="Proteomes" id="UP000095447">
    <property type="component" value="Unassembled WGS sequence"/>
</dbReference>
<dbReference type="AlphaFoldDB" id="A0A173W9E7"/>
<protein>
    <submittedName>
        <fullName evidence="1">Uncharacterized phage protein (Possible DNA packaging)</fullName>
    </submittedName>
</protein>
<name>A0A173W9E7_9FIRM</name>
<organism evidence="1 2">
    <name type="scientific">Blautia obeum</name>
    <dbReference type="NCBI Taxonomy" id="40520"/>
    <lineage>
        <taxon>Bacteria</taxon>
        <taxon>Bacillati</taxon>
        <taxon>Bacillota</taxon>
        <taxon>Clostridia</taxon>
        <taxon>Lachnospirales</taxon>
        <taxon>Lachnospiraceae</taxon>
        <taxon>Blautia</taxon>
    </lineage>
</organism>
<dbReference type="Gene3D" id="1.10.3230.30">
    <property type="entry name" value="Phage gp6-like head-tail connector protein"/>
    <property type="match status" value="1"/>
</dbReference>
<gene>
    <name evidence="1" type="ORF">ERS852395_00013</name>
</gene>
<proteinExistence type="predicted"/>
<dbReference type="InterPro" id="IPR006450">
    <property type="entry name" value="Phage_HK97_gp6-like"/>
</dbReference>
<dbReference type="RefSeq" id="WP_055052364.1">
    <property type="nucleotide sequence ID" value="NZ_CYZA01000001.1"/>
</dbReference>
<dbReference type="NCBIfam" id="TIGR01560">
    <property type="entry name" value="put_DNA_pack"/>
    <property type="match status" value="1"/>
</dbReference>
<reference evidence="1 2" key="1">
    <citation type="submission" date="2015-09" db="EMBL/GenBank/DDBJ databases">
        <authorList>
            <consortium name="Pathogen Informatics"/>
        </authorList>
    </citation>
    <scope>NUCLEOTIDE SEQUENCE [LARGE SCALE GENOMIC DNA]</scope>
    <source>
        <strain evidence="1 2">2789STDY5608838</strain>
    </source>
</reference>
<evidence type="ECO:0000313" key="1">
    <source>
        <dbReference type="EMBL" id="CUN35650.1"/>
    </source>
</evidence>
<accession>A0A173W9E7</accession>
<evidence type="ECO:0000313" key="2">
    <source>
        <dbReference type="Proteomes" id="UP000095447"/>
    </source>
</evidence>